<proteinExistence type="predicted"/>
<sequence length="99" mass="10572">MFASRVRGAAETAGFAFEFGGSLPEGDLSSVRFVILDLSTRSGLVPNLVTEVAQRCCEAKLMAYGPHVQIARLKEAREAGVPVVLTRGQFDGALATLFQ</sequence>
<organism evidence="1 2">
    <name type="scientific">Novipirellula artificiosorum</name>
    <dbReference type="NCBI Taxonomy" id="2528016"/>
    <lineage>
        <taxon>Bacteria</taxon>
        <taxon>Pseudomonadati</taxon>
        <taxon>Planctomycetota</taxon>
        <taxon>Planctomycetia</taxon>
        <taxon>Pirellulales</taxon>
        <taxon>Pirellulaceae</taxon>
        <taxon>Novipirellula</taxon>
    </lineage>
</organism>
<dbReference type="AlphaFoldDB" id="A0A5C6DMD9"/>
<comment type="caution">
    <text evidence="1">The sequence shown here is derived from an EMBL/GenBank/DDBJ whole genome shotgun (WGS) entry which is preliminary data.</text>
</comment>
<dbReference type="EMBL" id="SJPV01000005">
    <property type="protein sequence ID" value="TWU37304.1"/>
    <property type="molecule type" value="Genomic_DNA"/>
</dbReference>
<accession>A0A5C6DMD9</accession>
<gene>
    <name evidence="1" type="ORF">Poly41_34330</name>
</gene>
<name>A0A5C6DMD9_9BACT</name>
<dbReference type="Proteomes" id="UP000319143">
    <property type="component" value="Unassembled WGS sequence"/>
</dbReference>
<evidence type="ECO:0008006" key="3">
    <source>
        <dbReference type="Google" id="ProtNLM"/>
    </source>
</evidence>
<reference evidence="1 2" key="1">
    <citation type="submission" date="2019-02" db="EMBL/GenBank/DDBJ databases">
        <title>Deep-cultivation of Planctomycetes and their phenomic and genomic characterization uncovers novel biology.</title>
        <authorList>
            <person name="Wiegand S."/>
            <person name="Jogler M."/>
            <person name="Boedeker C."/>
            <person name="Pinto D."/>
            <person name="Vollmers J."/>
            <person name="Rivas-Marin E."/>
            <person name="Kohn T."/>
            <person name="Peeters S.H."/>
            <person name="Heuer A."/>
            <person name="Rast P."/>
            <person name="Oberbeckmann S."/>
            <person name="Bunk B."/>
            <person name="Jeske O."/>
            <person name="Meyerdierks A."/>
            <person name="Storesund J.E."/>
            <person name="Kallscheuer N."/>
            <person name="Luecker S."/>
            <person name="Lage O.M."/>
            <person name="Pohl T."/>
            <person name="Merkel B.J."/>
            <person name="Hornburger P."/>
            <person name="Mueller R.-W."/>
            <person name="Bruemmer F."/>
            <person name="Labrenz M."/>
            <person name="Spormann A.M."/>
            <person name="Op Den Camp H."/>
            <person name="Overmann J."/>
            <person name="Amann R."/>
            <person name="Jetten M.S.M."/>
            <person name="Mascher T."/>
            <person name="Medema M.H."/>
            <person name="Devos D.P."/>
            <person name="Kaster A.-K."/>
            <person name="Ovreas L."/>
            <person name="Rohde M."/>
            <person name="Galperin M.Y."/>
            <person name="Jogler C."/>
        </authorList>
    </citation>
    <scope>NUCLEOTIDE SEQUENCE [LARGE SCALE GENOMIC DNA]</scope>
    <source>
        <strain evidence="1 2">Poly41</strain>
    </source>
</reference>
<evidence type="ECO:0000313" key="1">
    <source>
        <dbReference type="EMBL" id="TWU37304.1"/>
    </source>
</evidence>
<evidence type="ECO:0000313" key="2">
    <source>
        <dbReference type="Proteomes" id="UP000319143"/>
    </source>
</evidence>
<keyword evidence="2" id="KW-1185">Reference proteome</keyword>
<protein>
    <recommendedName>
        <fullName evidence="3">DRTGG domain protein</fullName>
    </recommendedName>
</protein>